<dbReference type="EnsemblMetazoa" id="G23805.7">
    <property type="protein sequence ID" value="G23805.7:cds"/>
    <property type="gene ID" value="G23805"/>
</dbReference>
<protein>
    <recommendedName>
        <fullName evidence="1">Fibrinogen C-terminal domain-containing protein</fullName>
    </recommendedName>
</protein>
<evidence type="ECO:0000313" key="2">
    <source>
        <dbReference type="EnsemblMetazoa" id="G23805.7:cds"/>
    </source>
</evidence>
<dbReference type="AlphaFoldDB" id="A0A8W8KGM7"/>
<dbReference type="InterPro" id="IPR036056">
    <property type="entry name" value="Fibrinogen-like_C"/>
</dbReference>
<proteinExistence type="predicted"/>
<dbReference type="Pfam" id="PF00147">
    <property type="entry name" value="Fibrinogen_C"/>
    <property type="match status" value="1"/>
</dbReference>
<feature type="domain" description="Fibrinogen C-terminal" evidence="1">
    <location>
        <begin position="351"/>
        <end position="571"/>
    </location>
</feature>
<name>A0A8W8KGM7_MAGGI</name>
<sequence length="571" mass="65370">MKGQIIFDDLDDKHRSVDLTLQLLRIELQQFSQGMERILMNKLDGIENSIEVKISSKIETQHRLLKDDVVSLTNRLSEKVDENIIHLNAIAQTRELLIRQEMVSLATNLSGKVDEKINDLIDIAQTEQRFLTQEVVSLTTNLSKKVDEKNGDLHTIVQTIQPLLTQDLVSLTTNLSGKVDEKITDLININLTEQRFLRQEMVSLATNLSRKVDEKIGDLDTIAQTIQPLLTQEMVSLITNLSGKVDEKITDLFNISLIEQRLLRQEMMSFATNLSGKVDEKFIDFINITLTEQQLLRQEMVSVASKVETLLNNSEINRLKERENVLDDIRNSSVYVYVTEQISSGEVIQIQLCNITYSDCNGILEKNPSLKGKNGVYNIRDSNKAKTVYCDMTTDNGGWTVVQRRLDGSIDFYRNWTEYKNGFGFANHEYWIGNDMLHRLTSLKPQEMRVDIERFNGEKAYAVYSCFSVGDEANNYILSVQGYSGNAGDSLNYHNNMAFTTRDQDDDRWSGGNCATDWGSAGWFNICFKANPNGQYIDSEKTNDPKYLVWYHWKNSWVSLKSMKLMIRPRA</sequence>
<dbReference type="SUPFAM" id="SSF56496">
    <property type="entry name" value="Fibrinogen C-terminal domain-like"/>
    <property type="match status" value="1"/>
</dbReference>
<dbReference type="PANTHER" id="PTHR19143">
    <property type="entry name" value="FIBRINOGEN/TENASCIN/ANGIOPOEITIN"/>
    <property type="match status" value="1"/>
</dbReference>
<dbReference type="EnsemblMetazoa" id="G23805.8">
    <property type="protein sequence ID" value="G23805.8:cds"/>
    <property type="gene ID" value="G23805"/>
</dbReference>
<accession>A0A8W8KGM7</accession>
<dbReference type="Gene3D" id="3.90.215.10">
    <property type="entry name" value="Gamma Fibrinogen, chain A, domain 1"/>
    <property type="match status" value="1"/>
</dbReference>
<evidence type="ECO:0000259" key="1">
    <source>
        <dbReference type="PROSITE" id="PS51406"/>
    </source>
</evidence>
<dbReference type="PROSITE" id="PS51406">
    <property type="entry name" value="FIBRINOGEN_C_2"/>
    <property type="match status" value="1"/>
</dbReference>
<dbReference type="SMART" id="SM00186">
    <property type="entry name" value="FBG"/>
    <property type="match status" value="1"/>
</dbReference>
<dbReference type="Proteomes" id="UP000005408">
    <property type="component" value="Unassembled WGS sequence"/>
</dbReference>
<dbReference type="InterPro" id="IPR014716">
    <property type="entry name" value="Fibrinogen_a/b/g_C_1"/>
</dbReference>
<dbReference type="GO" id="GO:0005615">
    <property type="term" value="C:extracellular space"/>
    <property type="evidence" value="ECO:0007669"/>
    <property type="project" value="TreeGrafter"/>
</dbReference>
<dbReference type="NCBIfam" id="NF040941">
    <property type="entry name" value="GGGWT_bact"/>
    <property type="match status" value="1"/>
</dbReference>
<organism evidence="2 3">
    <name type="scientific">Magallana gigas</name>
    <name type="common">Pacific oyster</name>
    <name type="synonym">Crassostrea gigas</name>
    <dbReference type="NCBI Taxonomy" id="29159"/>
    <lineage>
        <taxon>Eukaryota</taxon>
        <taxon>Metazoa</taxon>
        <taxon>Spiralia</taxon>
        <taxon>Lophotrochozoa</taxon>
        <taxon>Mollusca</taxon>
        <taxon>Bivalvia</taxon>
        <taxon>Autobranchia</taxon>
        <taxon>Pteriomorphia</taxon>
        <taxon>Ostreida</taxon>
        <taxon>Ostreoidea</taxon>
        <taxon>Ostreidae</taxon>
        <taxon>Magallana</taxon>
    </lineage>
</organism>
<reference evidence="2" key="1">
    <citation type="submission" date="2022-08" db="UniProtKB">
        <authorList>
            <consortium name="EnsemblMetazoa"/>
        </authorList>
    </citation>
    <scope>IDENTIFICATION</scope>
    <source>
        <strain evidence="2">05x7-T-G4-1.051#20</strain>
    </source>
</reference>
<dbReference type="CDD" id="cd00087">
    <property type="entry name" value="FReD"/>
    <property type="match status" value="1"/>
</dbReference>
<keyword evidence="3" id="KW-1185">Reference proteome</keyword>
<evidence type="ECO:0000313" key="3">
    <source>
        <dbReference type="Proteomes" id="UP000005408"/>
    </source>
</evidence>
<dbReference type="InterPro" id="IPR050373">
    <property type="entry name" value="Fibrinogen_C-term_domain"/>
</dbReference>
<dbReference type="InterPro" id="IPR002181">
    <property type="entry name" value="Fibrinogen_a/b/g_C_dom"/>
</dbReference>